<evidence type="ECO:0000313" key="6">
    <source>
        <dbReference type="EMBL" id="SPJ25218.1"/>
    </source>
</evidence>
<keyword evidence="7" id="KW-1185">Reference proteome</keyword>
<feature type="domain" description="Glycosyl transferase family 1" evidence="4">
    <location>
        <begin position="207"/>
        <end position="366"/>
    </location>
</feature>
<dbReference type="PANTHER" id="PTHR12526:SF640">
    <property type="entry name" value="COLANIC ACID BIOSYNTHESIS GLYCOSYLTRANSFERASE WCAL-RELATED"/>
    <property type="match status" value="1"/>
</dbReference>
<keyword evidence="2 6" id="KW-0328">Glycosyltransferase</keyword>
<comment type="similarity">
    <text evidence="1">Belongs to the glycosyltransferase group 1 family. Glycosyltransferase 4 subfamily.</text>
</comment>
<evidence type="ECO:0000313" key="7">
    <source>
        <dbReference type="Proteomes" id="UP000244912"/>
    </source>
</evidence>
<evidence type="ECO:0000256" key="1">
    <source>
        <dbReference type="ARBA" id="ARBA00009481"/>
    </source>
</evidence>
<dbReference type="OrthoDB" id="9801573at2"/>
<evidence type="ECO:0000256" key="2">
    <source>
        <dbReference type="ARBA" id="ARBA00022676"/>
    </source>
</evidence>
<evidence type="ECO:0000259" key="5">
    <source>
        <dbReference type="Pfam" id="PF13579"/>
    </source>
</evidence>
<gene>
    <name evidence="6" type="primary">mshA_2</name>
    <name evidence="6" type="ORF">PAA8504_03068</name>
</gene>
<dbReference type="Pfam" id="PF00534">
    <property type="entry name" value="Glycos_transf_1"/>
    <property type="match status" value="1"/>
</dbReference>
<organism evidence="6 7">
    <name type="scientific">Palleronia abyssalis</name>
    <dbReference type="NCBI Taxonomy" id="1501240"/>
    <lineage>
        <taxon>Bacteria</taxon>
        <taxon>Pseudomonadati</taxon>
        <taxon>Pseudomonadota</taxon>
        <taxon>Alphaproteobacteria</taxon>
        <taxon>Rhodobacterales</taxon>
        <taxon>Roseobacteraceae</taxon>
        <taxon>Palleronia</taxon>
    </lineage>
</organism>
<dbReference type="InterPro" id="IPR001296">
    <property type="entry name" value="Glyco_trans_1"/>
</dbReference>
<dbReference type="Proteomes" id="UP000244912">
    <property type="component" value="Unassembled WGS sequence"/>
</dbReference>
<reference evidence="7" key="1">
    <citation type="submission" date="2018-03" db="EMBL/GenBank/DDBJ databases">
        <authorList>
            <person name="Rodrigo-Torres L."/>
            <person name="Arahal R. D."/>
            <person name="Lucena T."/>
        </authorList>
    </citation>
    <scope>NUCLEOTIDE SEQUENCE [LARGE SCALE GENOMIC DNA]</scope>
    <source>
        <strain evidence="7">CECT 8504</strain>
    </source>
</reference>
<dbReference type="GO" id="GO:0102710">
    <property type="term" value="F:D-inositol-3-phosphate glycosyltransferase activity"/>
    <property type="evidence" value="ECO:0007669"/>
    <property type="project" value="UniProtKB-EC"/>
</dbReference>
<feature type="domain" description="Glycosyltransferase subfamily 4-like N-terminal" evidence="5">
    <location>
        <begin position="20"/>
        <end position="149"/>
    </location>
</feature>
<dbReference type="Gene3D" id="3.40.50.2000">
    <property type="entry name" value="Glycogen Phosphorylase B"/>
    <property type="match status" value="2"/>
</dbReference>
<evidence type="ECO:0000259" key="4">
    <source>
        <dbReference type="Pfam" id="PF00534"/>
    </source>
</evidence>
<dbReference type="AlphaFoldDB" id="A0A2R8BYG6"/>
<accession>A0A2R8BYG6</accession>
<dbReference type="EMBL" id="ONZF01000007">
    <property type="protein sequence ID" value="SPJ25218.1"/>
    <property type="molecule type" value="Genomic_DNA"/>
</dbReference>
<keyword evidence="3 6" id="KW-0808">Transferase</keyword>
<dbReference type="PANTHER" id="PTHR12526">
    <property type="entry name" value="GLYCOSYLTRANSFERASE"/>
    <property type="match status" value="1"/>
</dbReference>
<dbReference type="EC" id="2.4.1.250" evidence="6"/>
<evidence type="ECO:0000256" key="3">
    <source>
        <dbReference type="ARBA" id="ARBA00022679"/>
    </source>
</evidence>
<dbReference type="InterPro" id="IPR028098">
    <property type="entry name" value="Glyco_trans_4-like_N"/>
</dbReference>
<dbReference type="CDD" id="cd03801">
    <property type="entry name" value="GT4_PimA-like"/>
    <property type="match status" value="1"/>
</dbReference>
<proteinExistence type="inferred from homology"/>
<sequence length="406" mass="44281">MDAERRIRVLFPYADGDTIGGSHTSSLELALHLDRRVFAPLVLLHGAPGALGRHVVNMGLPVRRLELPRVMAGRLKRGQDSVSLPRYLLCAVPALVRLLRAERIDIVHTNDGGMHASWALPTKLAGARFVWHHRQAPDARGVNLVAPLFANHIFSVSEFSRPSRPVLDVANRFEVARSPFTLSPDRPDRDASRAALLHEIGASADACLIGYFGALTHRKRPDHFIHVVNELRRAMPDRPVHGLIFGKEPVAGLEIEARCRRLVDTLGLNGQLHLMGHRTPVDPCIAGVDVLAVTALDEPFGRTLIEAMHLGTPVVATCHGGNIEAIEDGQSGFLVDPFDPADFVPAIETILHDPQTRQRITTAAAQFARSLTVEAHVSQVSSVYRSLVSSTKILSKELASTARGTP</sequence>
<dbReference type="RefSeq" id="WP_108895014.1">
    <property type="nucleotide sequence ID" value="NZ_ONZF01000007.1"/>
</dbReference>
<protein>
    <submittedName>
        <fullName evidence="6">D-inositol 3-phosphate glycosyltransferase</fullName>
        <ecNumber evidence="6">2.4.1.250</ecNumber>
    </submittedName>
</protein>
<dbReference type="Pfam" id="PF13579">
    <property type="entry name" value="Glyco_trans_4_4"/>
    <property type="match status" value="1"/>
</dbReference>
<name>A0A2R8BYG6_9RHOB</name>
<dbReference type="SUPFAM" id="SSF53756">
    <property type="entry name" value="UDP-Glycosyltransferase/glycogen phosphorylase"/>
    <property type="match status" value="1"/>
</dbReference>